<reference evidence="1 2" key="1">
    <citation type="submission" date="2012-06" db="EMBL/GenBank/DDBJ databases">
        <title>Finished chromosome of genome of Oscillatoria acuminata PCC 6304.</title>
        <authorList>
            <consortium name="US DOE Joint Genome Institute"/>
            <person name="Gugger M."/>
            <person name="Coursin T."/>
            <person name="Rippka R."/>
            <person name="Tandeau De Marsac N."/>
            <person name="Huntemann M."/>
            <person name="Wei C.-L."/>
            <person name="Han J."/>
            <person name="Detter J.C."/>
            <person name="Han C."/>
            <person name="Tapia R."/>
            <person name="Davenport K."/>
            <person name="Daligault H."/>
            <person name="Erkkila T."/>
            <person name="Gu W."/>
            <person name="Munk A.C.C."/>
            <person name="Teshima H."/>
            <person name="Xu Y."/>
            <person name="Chain P."/>
            <person name="Chen A."/>
            <person name="Krypides N."/>
            <person name="Mavromatis K."/>
            <person name="Markowitz V."/>
            <person name="Szeto E."/>
            <person name="Ivanova N."/>
            <person name="Mikhailova N."/>
            <person name="Ovchinnikova G."/>
            <person name="Pagani I."/>
            <person name="Pati A."/>
            <person name="Goodwin L."/>
            <person name="Peters L."/>
            <person name="Pitluck S."/>
            <person name="Woyke T."/>
            <person name="Kerfeld C."/>
        </authorList>
    </citation>
    <scope>NUCLEOTIDE SEQUENCE [LARGE SCALE GENOMIC DNA]</scope>
    <source>
        <strain evidence="1 2">PCC 6304</strain>
    </source>
</reference>
<dbReference type="AlphaFoldDB" id="K9TDW9"/>
<dbReference type="KEGG" id="oac:Oscil6304_0996"/>
<protein>
    <submittedName>
        <fullName evidence="1">Uncharacterized protein</fullName>
    </submittedName>
</protein>
<evidence type="ECO:0000313" key="2">
    <source>
        <dbReference type="Proteomes" id="UP000010367"/>
    </source>
</evidence>
<name>K9TDW9_9CYAN</name>
<accession>K9TDW9</accession>
<keyword evidence="2" id="KW-1185">Reference proteome</keyword>
<evidence type="ECO:0000313" key="1">
    <source>
        <dbReference type="EMBL" id="AFY80725.1"/>
    </source>
</evidence>
<dbReference type="STRING" id="56110.Oscil6304_0996"/>
<organism evidence="1 2">
    <name type="scientific">Oscillatoria acuminata PCC 6304</name>
    <dbReference type="NCBI Taxonomy" id="56110"/>
    <lineage>
        <taxon>Bacteria</taxon>
        <taxon>Bacillati</taxon>
        <taxon>Cyanobacteriota</taxon>
        <taxon>Cyanophyceae</taxon>
        <taxon>Oscillatoriophycideae</taxon>
        <taxon>Oscillatoriales</taxon>
        <taxon>Oscillatoriaceae</taxon>
        <taxon>Oscillatoria</taxon>
    </lineage>
</organism>
<dbReference type="InParanoid" id="K9TDW9"/>
<dbReference type="Proteomes" id="UP000010367">
    <property type="component" value="Chromosome"/>
</dbReference>
<dbReference type="EMBL" id="CP003607">
    <property type="protein sequence ID" value="AFY80725.1"/>
    <property type="molecule type" value="Genomic_DNA"/>
</dbReference>
<sequence length="141" mass="16126">MWTDIYMNLASVNQFLEEIESHCPKNAILTFLGSDGESFVVDIKREGDQINYGYQWGIKELLISKLLSKTEPVASLILRSFLPEIDELTHLPIKELRGYVLKRHGSELEYEKLSPELMFACQNTDAETGNPLPLETSVRYC</sequence>
<dbReference type="eggNOG" id="ENOG50329V4">
    <property type="taxonomic scope" value="Bacteria"/>
</dbReference>
<gene>
    <name evidence="1" type="ORF">Oscil6304_0996</name>
</gene>
<proteinExistence type="predicted"/>
<dbReference type="HOGENOM" id="CLU_1955843_0_0_3"/>